<evidence type="ECO:0000256" key="7">
    <source>
        <dbReference type="SAM" id="Coils"/>
    </source>
</evidence>
<dbReference type="GO" id="GO:0071011">
    <property type="term" value="C:precatalytic spliceosome"/>
    <property type="evidence" value="ECO:0007669"/>
    <property type="project" value="TreeGrafter"/>
</dbReference>
<reference evidence="8 9" key="1">
    <citation type="submission" date="2021-11" db="EMBL/GenBank/DDBJ databases">
        <title>Black yeast isolated from Biological Soil Crust.</title>
        <authorList>
            <person name="Kurbessoian T."/>
        </authorList>
    </citation>
    <scope>NUCLEOTIDE SEQUENCE [LARGE SCALE GENOMIC DNA]</scope>
    <source>
        <strain evidence="8 9">CCFEE 5522</strain>
    </source>
</reference>
<keyword evidence="3" id="KW-0507">mRNA processing</keyword>
<keyword evidence="6" id="KW-0539">Nucleus</keyword>
<keyword evidence="9" id="KW-1185">Reference proteome</keyword>
<evidence type="ECO:0000256" key="6">
    <source>
        <dbReference type="ARBA" id="ARBA00023242"/>
    </source>
</evidence>
<comment type="caution">
    <text evidence="8">The sequence shown here is derived from an EMBL/GenBank/DDBJ whole genome shotgun (WGS) entry which is preliminary data.</text>
</comment>
<keyword evidence="7" id="KW-0175">Coiled coil</keyword>
<dbReference type="GO" id="GO:0000974">
    <property type="term" value="C:Prp19 complex"/>
    <property type="evidence" value="ECO:0007669"/>
    <property type="project" value="TreeGrafter"/>
</dbReference>
<protein>
    <submittedName>
        <fullName evidence="8">Uncharacterized protein</fullName>
    </submittedName>
</protein>
<evidence type="ECO:0000313" key="9">
    <source>
        <dbReference type="Proteomes" id="UP001324427"/>
    </source>
</evidence>
<dbReference type="Pfam" id="PF05700">
    <property type="entry name" value="BCAS2"/>
    <property type="match status" value="1"/>
</dbReference>
<keyword evidence="4" id="KW-0747">Spliceosome</keyword>
<evidence type="ECO:0000313" key="8">
    <source>
        <dbReference type="EMBL" id="KAK4539445.1"/>
    </source>
</evidence>
<dbReference type="GO" id="GO:0071013">
    <property type="term" value="C:catalytic step 2 spliceosome"/>
    <property type="evidence" value="ECO:0007669"/>
    <property type="project" value="TreeGrafter"/>
</dbReference>
<evidence type="ECO:0000256" key="1">
    <source>
        <dbReference type="ARBA" id="ARBA00004123"/>
    </source>
</evidence>
<evidence type="ECO:0000256" key="5">
    <source>
        <dbReference type="ARBA" id="ARBA00023187"/>
    </source>
</evidence>
<evidence type="ECO:0000256" key="3">
    <source>
        <dbReference type="ARBA" id="ARBA00022664"/>
    </source>
</evidence>
<comment type="similarity">
    <text evidence="2">Belongs to the SPF27 family.</text>
</comment>
<feature type="coiled-coil region" evidence="7">
    <location>
        <begin position="110"/>
        <end position="144"/>
    </location>
</feature>
<keyword evidence="5" id="KW-0508">mRNA splicing</keyword>
<dbReference type="EMBL" id="JAVFHQ010000094">
    <property type="protein sequence ID" value="KAK4539445.1"/>
    <property type="molecule type" value="Genomic_DNA"/>
</dbReference>
<accession>A0AAV9J3J2</accession>
<name>A0AAV9J3J2_9PEZI</name>
<organism evidence="8 9">
    <name type="scientific">Oleoguttula mirabilis</name>
    <dbReference type="NCBI Taxonomy" id="1507867"/>
    <lineage>
        <taxon>Eukaryota</taxon>
        <taxon>Fungi</taxon>
        <taxon>Dikarya</taxon>
        <taxon>Ascomycota</taxon>
        <taxon>Pezizomycotina</taxon>
        <taxon>Dothideomycetes</taxon>
        <taxon>Dothideomycetidae</taxon>
        <taxon>Mycosphaerellales</taxon>
        <taxon>Teratosphaeriaceae</taxon>
        <taxon>Oleoguttula</taxon>
    </lineage>
</organism>
<proteinExistence type="inferred from homology"/>
<evidence type="ECO:0000256" key="4">
    <source>
        <dbReference type="ARBA" id="ARBA00022728"/>
    </source>
</evidence>
<dbReference type="GO" id="GO:0006397">
    <property type="term" value="P:mRNA processing"/>
    <property type="evidence" value="ECO:0007669"/>
    <property type="project" value="UniProtKB-KW"/>
</dbReference>
<dbReference type="AlphaFoldDB" id="A0AAV9J3J2"/>
<dbReference type="Proteomes" id="UP001324427">
    <property type="component" value="Unassembled WGS sequence"/>
</dbReference>
<evidence type="ECO:0000256" key="2">
    <source>
        <dbReference type="ARBA" id="ARBA00010788"/>
    </source>
</evidence>
<dbReference type="PANTHER" id="PTHR13296">
    <property type="entry name" value="BCAS2 PROTEIN"/>
    <property type="match status" value="1"/>
</dbReference>
<comment type="subcellular location">
    <subcellularLocation>
        <location evidence="1">Nucleus</location>
    </subcellularLocation>
</comment>
<dbReference type="InterPro" id="IPR008409">
    <property type="entry name" value="SPF27"/>
</dbReference>
<gene>
    <name evidence="8" type="ORF">LTR36_010922</name>
</gene>
<dbReference type="GO" id="GO:0008380">
    <property type="term" value="P:RNA splicing"/>
    <property type="evidence" value="ECO:0007669"/>
    <property type="project" value="UniProtKB-KW"/>
</dbReference>
<sequence>MAAAQALIQAELPPEHATTLHSSIPAMRESSFSDLIEAEHARIGSGAIKEPGTGIDLSRYEALDAPERGDTDAWRSTLQQAYTSAEYLRGREANLGLLETYGKNAWLIGNSQLEDELRSLERDVEAAKLELEAIEQARRAAQSNVAGEMHGLEETWRSGVGRMIEAQAAGERLRQEILERRRQGAV</sequence>
<dbReference type="PANTHER" id="PTHR13296:SF0">
    <property type="entry name" value="PRE-MRNA-SPLICING FACTOR SPF27"/>
    <property type="match status" value="1"/>
</dbReference>